<dbReference type="CDD" id="cd14066">
    <property type="entry name" value="STKc_IRAK"/>
    <property type="match status" value="1"/>
</dbReference>
<evidence type="ECO:0000256" key="11">
    <source>
        <dbReference type="ARBA" id="ARBA00022729"/>
    </source>
</evidence>
<evidence type="ECO:0000256" key="23">
    <source>
        <dbReference type="SAM" id="Phobius"/>
    </source>
</evidence>
<dbReference type="Pfam" id="PF00560">
    <property type="entry name" value="LRR_1"/>
    <property type="match status" value="9"/>
</dbReference>
<evidence type="ECO:0000256" key="14">
    <source>
        <dbReference type="ARBA" id="ARBA00022777"/>
    </source>
</evidence>
<keyword evidence="16 23" id="KW-1133">Transmembrane helix</keyword>
<dbReference type="GO" id="GO:0006952">
    <property type="term" value="P:defense response"/>
    <property type="evidence" value="ECO:0007669"/>
    <property type="project" value="UniProtKB-ARBA"/>
</dbReference>
<evidence type="ECO:0000256" key="3">
    <source>
        <dbReference type="ARBA" id="ARBA00008684"/>
    </source>
</evidence>
<dbReference type="EC" id="2.7.11.1" evidence="4"/>
<dbReference type="GO" id="GO:0051707">
    <property type="term" value="P:response to other organism"/>
    <property type="evidence" value="ECO:0007669"/>
    <property type="project" value="UniProtKB-ARBA"/>
</dbReference>
<evidence type="ECO:0000256" key="5">
    <source>
        <dbReference type="ARBA" id="ARBA00022475"/>
    </source>
</evidence>
<dbReference type="GO" id="GO:0005886">
    <property type="term" value="C:plasma membrane"/>
    <property type="evidence" value="ECO:0007669"/>
    <property type="project" value="UniProtKB-SubCell"/>
</dbReference>
<dbReference type="Gene3D" id="3.30.200.20">
    <property type="entry name" value="Phosphorylase Kinase, domain 1"/>
    <property type="match status" value="1"/>
</dbReference>
<organism evidence="26 27">
    <name type="scientific">Oldenlandia corymbosa var. corymbosa</name>
    <dbReference type="NCBI Taxonomy" id="529605"/>
    <lineage>
        <taxon>Eukaryota</taxon>
        <taxon>Viridiplantae</taxon>
        <taxon>Streptophyta</taxon>
        <taxon>Embryophyta</taxon>
        <taxon>Tracheophyta</taxon>
        <taxon>Spermatophyta</taxon>
        <taxon>Magnoliopsida</taxon>
        <taxon>eudicotyledons</taxon>
        <taxon>Gunneridae</taxon>
        <taxon>Pentapetalae</taxon>
        <taxon>asterids</taxon>
        <taxon>lamiids</taxon>
        <taxon>Gentianales</taxon>
        <taxon>Rubiaceae</taxon>
        <taxon>Rubioideae</taxon>
        <taxon>Spermacoceae</taxon>
        <taxon>Hedyotis-Oldenlandia complex</taxon>
        <taxon>Oldenlandia</taxon>
    </lineage>
</organism>
<protein>
    <recommendedName>
        <fullName evidence="4">non-specific serine/threonine protein kinase</fullName>
        <ecNumber evidence="4">2.7.11.1</ecNumber>
    </recommendedName>
</protein>
<dbReference type="InterPro" id="IPR051809">
    <property type="entry name" value="Plant_receptor-like_S/T_kinase"/>
</dbReference>
<dbReference type="AlphaFoldDB" id="A0AAV1DLS0"/>
<gene>
    <name evidence="26" type="ORF">OLC1_LOCUS16839</name>
</gene>
<proteinExistence type="inferred from homology"/>
<keyword evidence="10 23" id="KW-0812">Transmembrane</keyword>
<keyword evidence="12" id="KW-0677">Repeat</keyword>
<dbReference type="Pfam" id="PF08263">
    <property type="entry name" value="LRRNT_2"/>
    <property type="match status" value="1"/>
</dbReference>
<dbReference type="Gene3D" id="3.80.10.10">
    <property type="entry name" value="Ribonuclease Inhibitor"/>
    <property type="match status" value="4"/>
</dbReference>
<evidence type="ECO:0000256" key="24">
    <source>
        <dbReference type="SAM" id="SignalP"/>
    </source>
</evidence>
<evidence type="ECO:0000256" key="16">
    <source>
        <dbReference type="ARBA" id="ARBA00022989"/>
    </source>
</evidence>
<dbReference type="SMART" id="SM00369">
    <property type="entry name" value="LRR_TYP"/>
    <property type="match status" value="7"/>
</dbReference>
<dbReference type="InterPro" id="IPR032675">
    <property type="entry name" value="LRR_dom_sf"/>
</dbReference>
<dbReference type="FunFam" id="3.30.200.20:FF:000432">
    <property type="entry name" value="LRR receptor-like serine/threonine-protein kinase EFR"/>
    <property type="match status" value="1"/>
</dbReference>
<feature type="chain" id="PRO_5043505516" description="non-specific serine/threonine protein kinase" evidence="24">
    <location>
        <begin position="30"/>
        <end position="1034"/>
    </location>
</feature>
<comment type="similarity">
    <text evidence="3">Belongs to the protein kinase superfamily. Ser/Thr protein kinase family.</text>
</comment>
<keyword evidence="17 23" id="KW-0472">Membrane</keyword>
<evidence type="ECO:0000256" key="20">
    <source>
        <dbReference type="ARBA" id="ARBA00047899"/>
    </source>
</evidence>
<keyword evidence="9" id="KW-0808">Transferase</keyword>
<keyword evidence="6" id="KW-0723">Serine/threonine-protein kinase</keyword>
<evidence type="ECO:0000313" key="27">
    <source>
        <dbReference type="Proteomes" id="UP001161247"/>
    </source>
</evidence>
<dbReference type="InterPro" id="IPR017441">
    <property type="entry name" value="Protein_kinase_ATP_BS"/>
</dbReference>
<keyword evidence="27" id="KW-1185">Reference proteome</keyword>
<keyword evidence="14" id="KW-0418">Kinase</keyword>
<dbReference type="Proteomes" id="UP001161247">
    <property type="component" value="Chromosome 6"/>
</dbReference>
<evidence type="ECO:0000256" key="7">
    <source>
        <dbReference type="ARBA" id="ARBA00022553"/>
    </source>
</evidence>
<dbReference type="SUPFAM" id="SSF52058">
    <property type="entry name" value="L domain-like"/>
    <property type="match status" value="1"/>
</dbReference>
<dbReference type="PROSITE" id="PS00107">
    <property type="entry name" value="PROTEIN_KINASE_ATP"/>
    <property type="match status" value="1"/>
</dbReference>
<keyword evidence="13 22" id="KW-0547">Nucleotide-binding</keyword>
<dbReference type="InterPro" id="IPR000719">
    <property type="entry name" value="Prot_kinase_dom"/>
</dbReference>
<keyword evidence="18" id="KW-0675">Receptor</keyword>
<dbReference type="Pfam" id="PF07714">
    <property type="entry name" value="PK_Tyr_Ser-Thr"/>
    <property type="match status" value="1"/>
</dbReference>
<evidence type="ECO:0000256" key="9">
    <source>
        <dbReference type="ARBA" id="ARBA00022679"/>
    </source>
</evidence>
<evidence type="ECO:0000256" key="6">
    <source>
        <dbReference type="ARBA" id="ARBA00022527"/>
    </source>
</evidence>
<evidence type="ECO:0000256" key="21">
    <source>
        <dbReference type="ARBA" id="ARBA00048679"/>
    </source>
</evidence>
<evidence type="ECO:0000256" key="15">
    <source>
        <dbReference type="ARBA" id="ARBA00022840"/>
    </source>
</evidence>
<name>A0AAV1DLS0_OLDCO</name>
<dbReference type="SUPFAM" id="SSF56112">
    <property type="entry name" value="Protein kinase-like (PK-like)"/>
    <property type="match status" value="1"/>
</dbReference>
<evidence type="ECO:0000256" key="1">
    <source>
        <dbReference type="ARBA" id="ARBA00004162"/>
    </source>
</evidence>
<dbReference type="PROSITE" id="PS00108">
    <property type="entry name" value="PROTEIN_KINASE_ST"/>
    <property type="match status" value="1"/>
</dbReference>
<evidence type="ECO:0000256" key="19">
    <source>
        <dbReference type="ARBA" id="ARBA00023180"/>
    </source>
</evidence>
<evidence type="ECO:0000256" key="13">
    <source>
        <dbReference type="ARBA" id="ARBA00022741"/>
    </source>
</evidence>
<dbReference type="Gene3D" id="1.10.510.10">
    <property type="entry name" value="Transferase(Phosphotransferase) domain 1"/>
    <property type="match status" value="1"/>
</dbReference>
<evidence type="ECO:0000256" key="8">
    <source>
        <dbReference type="ARBA" id="ARBA00022614"/>
    </source>
</evidence>
<dbReference type="PROSITE" id="PS50011">
    <property type="entry name" value="PROTEIN_KINASE_DOM"/>
    <property type="match status" value="1"/>
</dbReference>
<dbReference type="InterPro" id="IPR001611">
    <property type="entry name" value="Leu-rich_rpt"/>
</dbReference>
<evidence type="ECO:0000256" key="4">
    <source>
        <dbReference type="ARBA" id="ARBA00012513"/>
    </source>
</evidence>
<accession>A0AAV1DLS0</accession>
<comment type="subcellular location">
    <subcellularLocation>
        <location evidence="1">Cell membrane</location>
        <topology evidence="1">Single-pass membrane protein</topology>
    </subcellularLocation>
    <subcellularLocation>
        <location evidence="2">Membrane</location>
        <topology evidence="2">Single-pass type I membrane protein</topology>
    </subcellularLocation>
</comment>
<keyword evidence="19" id="KW-0325">Glycoprotein</keyword>
<dbReference type="SUPFAM" id="SSF52047">
    <property type="entry name" value="RNI-like"/>
    <property type="match status" value="1"/>
</dbReference>
<dbReference type="InterPro" id="IPR001245">
    <property type="entry name" value="Ser-Thr/Tyr_kinase_cat_dom"/>
</dbReference>
<keyword evidence="11 24" id="KW-0732">Signal</keyword>
<evidence type="ECO:0000259" key="25">
    <source>
        <dbReference type="PROSITE" id="PS50011"/>
    </source>
</evidence>
<dbReference type="PANTHER" id="PTHR27008:SF592">
    <property type="entry name" value="LEUCINE-RICH REPEAT RECEPTOR-LIKE PROTEIN KINASE FAMILY PROTEIN-RELATED"/>
    <property type="match status" value="1"/>
</dbReference>
<feature type="binding site" evidence="22">
    <location>
        <position position="739"/>
    </location>
    <ligand>
        <name>ATP</name>
        <dbReference type="ChEBI" id="CHEBI:30616"/>
    </ligand>
</feature>
<dbReference type="FunFam" id="3.80.10.10:FF:000095">
    <property type="entry name" value="LRR receptor-like serine/threonine-protein kinase GSO1"/>
    <property type="match status" value="1"/>
</dbReference>
<dbReference type="GO" id="GO:0005524">
    <property type="term" value="F:ATP binding"/>
    <property type="evidence" value="ECO:0007669"/>
    <property type="project" value="UniProtKB-UniRule"/>
</dbReference>
<feature type="signal peptide" evidence="24">
    <location>
        <begin position="1"/>
        <end position="29"/>
    </location>
</feature>
<dbReference type="InterPro" id="IPR013210">
    <property type="entry name" value="LRR_N_plant-typ"/>
</dbReference>
<dbReference type="FunFam" id="3.80.10.10:FF:000288">
    <property type="entry name" value="LRR receptor-like serine/threonine-protein kinase EFR"/>
    <property type="match status" value="1"/>
</dbReference>
<keyword evidence="8" id="KW-0433">Leucine-rich repeat</keyword>
<feature type="domain" description="Protein kinase" evidence="25">
    <location>
        <begin position="709"/>
        <end position="1031"/>
    </location>
</feature>
<comment type="catalytic activity">
    <reaction evidence="21">
        <text>L-seryl-[protein] + ATP = O-phospho-L-seryl-[protein] + ADP + H(+)</text>
        <dbReference type="Rhea" id="RHEA:17989"/>
        <dbReference type="Rhea" id="RHEA-COMP:9863"/>
        <dbReference type="Rhea" id="RHEA-COMP:11604"/>
        <dbReference type="ChEBI" id="CHEBI:15378"/>
        <dbReference type="ChEBI" id="CHEBI:29999"/>
        <dbReference type="ChEBI" id="CHEBI:30616"/>
        <dbReference type="ChEBI" id="CHEBI:83421"/>
        <dbReference type="ChEBI" id="CHEBI:456216"/>
        <dbReference type="EC" id="2.7.11.1"/>
    </reaction>
</comment>
<sequence>MDFCSSSSGAAISLMFLMLLINQSGQASAASSTHPANDTDFFALLDIKNQISDDPFGILKSWNTTNHHCQWLGVTCRLDQSVIGLNLFGQNLLGSISSQIGNLSFLESIDLRNNRFHGYIPQEVGLLFRLQRLYISNNSLDGEIPVNLTNCFELKTFDAVRNKLVGIIPPEIGSLVKLEGLYVGRNNLSGEIPRSIGNLTALRQLYISLNNLKGHLPEELGRLTRLYSIGFDGNFLAGTIPSSLFNISTLAGISASDNLLEGTIPANVGLTFPVIQEFFVGANHLEGTIPVSFTNATLLEKLDLGSNRFKGQVPTNFGHLTNLQWFSVQNNLLGSNSSGDLDFISSLSNCSKLNSLIVSWNNFGGTLPDSIGNLSVNIVQIDLGLNQISGEIPEGLGNLANLYLLGMDHNLFSGYIPSFLHKFQNLQKLFLNNNKLSGQIPSVLFNMTSLYGLYLSDNELEGNLPQIEADSESLHELVLSGNNLNGSIPAEIFSFFSALTFLNLSNNFFSCSLPTEIEMLKNVYKLDISRNALSGEIPQTISECSDLEYIYMQENHFQGGIPPSLSSLKAIQVLDLAENNLTGEIPEDLYKLPFVQFMNLSFNDLEGRVPTAGFFSNASAISLLGNSKLCGGIPELKLQLCPEEKPKRKKSLAPGFIALIILLTLISVAAILFCIVYYGRRTRRRESFTATEPFSGISYHELHQATRGFSSDNLVGSGSFGSVYKGTLQLQGESLVAVKVLDLQKDGASKSFLAECLALRNIRHRNLVKILSCCSSNDYQGKEFKALVYKYMPNGNLDMWLHQKADDNHNVSSAIRPLNLLQRLNIAMDVAYALDYLHNQCETTVVHCDLKPSNVLLDENLVAHVGDFGLAKLLHHDAGKHSQRETSSTGLKGTIGYAAPEYGMGGQVSTQGDVYSYGILLLEMITGQRPTNELFKDGLNLHEYVKGAIFKVSKIVDPHILVLGKEEDENYQGKVSDMEKTEDKKGLEKVTTKCLTALLEIGLSCTSQLPKERMDMMDVVKELNMIKNAFFNGG</sequence>
<evidence type="ECO:0000256" key="17">
    <source>
        <dbReference type="ARBA" id="ARBA00023136"/>
    </source>
</evidence>
<reference evidence="26" key="1">
    <citation type="submission" date="2023-03" db="EMBL/GenBank/DDBJ databases">
        <authorList>
            <person name="Julca I."/>
        </authorList>
    </citation>
    <scope>NUCLEOTIDE SEQUENCE</scope>
</reference>
<dbReference type="PANTHER" id="PTHR27008">
    <property type="entry name" value="OS04G0122200 PROTEIN"/>
    <property type="match status" value="1"/>
</dbReference>
<comment type="catalytic activity">
    <reaction evidence="20">
        <text>L-threonyl-[protein] + ATP = O-phospho-L-threonyl-[protein] + ADP + H(+)</text>
        <dbReference type="Rhea" id="RHEA:46608"/>
        <dbReference type="Rhea" id="RHEA-COMP:11060"/>
        <dbReference type="Rhea" id="RHEA-COMP:11605"/>
        <dbReference type="ChEBI" id="CHEBI:15378"/>
        <dbReference type="ChEBI" id="CHEBI:30013"/>
        <dbReference type="ChEBI" id="CHEBI:30616"/>
        <dbReference type="ChEBI" id="CHEBI:61977"/>
        <dbReference type="ChEBI" id="CHEBI:456216"/>
        <dbReference type="EC" id="2.7.11.1"/>
    </reaction>
</comment>
<dbReference type="EMBL" id="OX459123">
    <property type="protein sequence ID" value="CAI9108836.1"/>
    <property type="molecule type" value="Genomic_DNA"/>
</dbReference>
<evidence type="ECO:0000256" key="2">
    <source>
        <dbReference type="ARBA" id="ARBA00004479"/>
    </source>
</evidence>
<evidence type="ECO:0000313" key="26">
    <source>
        <dbReference type="EMBL" id="CAI9108836.1"/>
    </source>
</evidence>
<dbReference type="InterPro" id="IPR011009">
    <property type="entry name" value="Kinase-like_dom_sf"/>
</dbReference>
<dbReference type="GO" id="GO:0004674">
    <property type="term" value="F:protein serine/threonine kinase activity"/>
    <property type="evidence" value="ECO:0007669"/>
    <property type="project" value="UniProtKB-KW"/>
</dbReference>
<keyword evidence="15 22" id="KW-0067">ATP-binding</keyword>
<dbReference type="FunFam" id="1.10.510.10:FF:000358">
    <property type="entry name" value="Putative leucine-rich repeat receptor-like serine/threonine-protein kinase"/>
    <property type="match status" value="1"/>
</dbReference>
<feature type="transmembrane region" description="Helical" evidence="23">
    <location>
        <begin position="656"/>
        <end position="678"/>
    </location>
</feature>
<evidence type="ECO:0000256" key="10">
    <source>
        <dbReference type="ARBA" id="ARBA00022692"/>
    </source>
</evidence>
<keyword evidence="7" id="KW-0597">Phosphoprotein</keyword>
<keyword evidence="5" id="KW-1003">Cell membrane</keyword>
<evidence type="ECO:0000256" key="12">
    <source>
        <dbReference type="ARBA" id="ARBA00022737"/>
    </source>
</evidence>
<dbReference type="SMART" id="SM00220">
    <property type="entry name" value="S_TKc"/>
    <property type="match status" value="1"/>
</dbReference>
<dbReference type="InterPro" id="IPR003591">
    <property type="entry name" value="Leu-rich_rpt_typical-subtyp"/>
</dbReference>
<dbReference type="InterPro" id="IPR008271">
    <property type="entry name" value="Ser/Thr_kinase_AS"/>
</dbReference>
<evidence type="ECO:0000256" key="22">
    <source>
        <dbReference type="PROSITE-ProRule" id="PRU10141"/>
    </source>
</evidence>
<evidence type="ECO:0000256" key="18">
    <source>
        <dbReference type="ARBA" id="ARBA00023170"/>
    </source>
</evidence>